<dbReference type="GO" id="GO:0006974">
    <property type="term" value="P:DNA damage response"/>
    <property type="evidence" value="ECO:0007669"/>
    <property type="project" value="UniProtKB-KW"/>
</dbReference>
<dbReference type="Pfam" id="PF00400">
    <property type="entry name" value="WD40"/>
    <property type="match status" value="1"/>
</dbReference>
<comment type="caution">
    <text evidence="10">The sequence shown here is derived from an EMBL/GenBank/DDBJ whole genome shotgun (WGS) entry which is preliminary data.</text>
</comment>
<name>A0AAD3TNY2_9TREE</name>
<protein>
    <recommendedName>
        <fullName evidence="2 8">DNA damage-binding protein CMR1</fullName>
    </recommendedName>
</protein>
<dbReference type="InterPro" id="IPR019775">
    <property type="entry name" value="WD40_repeat_CS"/>
</dbReference>
<evidence type="ECO:0000256" key="3">
    <source>
        <dbReference type="ARBA" id="ARBA00022574"/>
    </source>
</evidence>
<dbReference type="EMBL" id="BTCM01000001">
    <property type="protein sequence ID" value="GMK53806.1"/>
    <property type="molecule type" value="Genomic_DNA"/>
</dbReference>
<dbReference type="InterPro" id="IPR050853">
    <property type="entry name" value="WD_repeat_DNA-damage-binding"/>
</dbReference>
<keyword evidence="6 8" id="KW-0238">DNA-binding</keyword>
<evidence type="ECO:0000256" key="8">
    <source>
        <dbReference type="RuleBase" id="RU365004"/>
    </source>
</evidence>
<dbReference type="PANTHER" id="PTHR14773">
    <property type="entry name" value="WD REPEAT-CONTAINING PROTEIN 76"/>
    <property type="match status" value="1"/>
</dbReference>
<dbReference type="PROSITE" id="PS00678">
    <property type="entry name" value="WD_REPEATS_1"/>
    <property type="match status" value="1"/>
</dbReference>
<evidence type="ECO:0000256" key="4">
    <source>
        <dbReference type="ARBA" id="ARBA00022737"/>
    </source>
</evidence>
<dbReference type="PROSITE" id="PS50082">
    <property type="entry name" value="WD_REPEATS_2"/>
    <property type="match status" value="1"/>
</dbReference>
<dbReference type="SMART" id="SM00320">
    <property type="entry name" value="WD40"/>
    <property type="match status" value="4"/>
</dbReference>
<gene>
    <name evidence="10" type="ORF">CspeluHIS016_0103920</name>
</gene>
<evidence type="ECO:0000256" key="7">
    <source>
        <dbReference type="PROSITE-ProRule" id="PRU00221"/>
    </source>
</evidence>
<dbReference type="SUPFAM" id="SSF50978">
    <property type="entry name" value="WD40 repeat-like"/>
    <property type="match status" value="1"/>
</dbReference>
<keyword evidence="11" id="KW-1185">Reference proteome</keyword>
<dbReference type="Gene3D" id="2.130.10.10">
    <property type="entry name" value="YVTN repeat-like/Quinoprotein amine dehydrogenase"/>
    <property type="match status" value="2"/>
</dbReference>
<evidence type="ECO:0000313" key="11">
    <source>
        <dbReference type="Proteomes" id="UP001222932"/>
    </source>
</evidence>
<reference evidence="10" key="1">
    <citation type="journal article" date="2023" name="BMC Genomics">
        <title>Chromosome-level genome assemblies of Cutaneotrichosporon spp. (Trichosporonales, Basidiomycota) reveal imbalanced evolution between nucleotide sequences and chromosome synteny.</title>
        <authorList>
            <person name="Kobayashi Y."/>
            <person name="Kayamori A."/>
            <person name="Aoki K."/>
            <person name="Shiwa Y."/>
            <person name="Matsutani M."/>
            <person name="Fujita N."/>
            <person name="Sugita T."/>
            <person name="Iwasaki W."/>
            <person name="Tanaka N."/>
            <person name="Takashima M."/>
        </authorList>
    </citation>
    <scope>NUCLEOTIDE SEQUENCE</scope>
    <source>
        <strain evidence="10">HIS016</strain>
    </source>
</reference>
<dbReference type="PANTHER" id="PTHR14773:SF0">
    <property type="entry name" value="WD REPEAT-CONTAINING PROTEIN 76"/>
    <property type="match status" value="1"/>
</dbReference>
<evidence type="ECO:0000256" key="5">
    <source>
        <dbReference type="ARBA" id="ARBA00022763"/>
    </source>
</evidence>
<keyword evidence="5 8" id="KW-0227">DNA damage</keyword>
<dbReference type="AlphaFoldDB" id="A0AAD3TNY2"/>
<comment type="function">
    <text evidence="8">DNA-binding protein that binds to both single- and double-stranded DNA. Binds preferentially to UV-damaged DNA. May be involved in DNA-metabolic processes.</text>
</comment>
<feature type="region of interest" description="Disordered" evidence="9">
    <location>
        <begin position="25"/>
        <end position="69"/>
    </location>
</feature>
<dbReference type="GO" id="GO:2000001">
    <property type="term" value="P:regulation of DNA damage checkpoint"/>
    <property type="evidence" value="ECO:0007669"/>
    <property type="project" value="TreeGrafter"/>
</dbReference>
<comment type="similarity">
    <text evidence="1 8">Belongs to the WD repeat DDB2/WDR76 family.</text>
</comment>
<organism evidence="10 11">
    <name type="scientific">Cutaneotrichosporon spelunceum</name>
    <dbReference type="NCBI Taxonomy" id="1672016"/>
    <lineage>
        <taxon>Eukaryota</taxon>
        <taxon>Fungi</taxon>
        <taxon>Dikarya</taxon>
        <taxon>Basidiomycota</taxon>
        <taxon>Agaricomycotina</taxon>
        <taxon>Tremellomycetes</taxon>
        <taxon>Trichosporonales</taxon>
        <taxon>Trichosporonaceae</taxon>
        <taxon>Cutaneotrichosporon</taxon>
    </lineage>
</organism>
<sequence>MAKVNAYELERQKTIAENRALLDSLGLDSGGDAKLNLTPKPKPATTRKRKVPPAKVEREPQRRSGRIAGLEADGYEAALKQAVEEKAVEEARERDRRLRRQVMPISEIPEVDVPPVKVEDDTEEAKVERELEEKRAKELEAYLPAIADMKAARIYPSMKDSAHDAYADADALPAEVTRLKDAFKGMVLRANTKVTTERVFSMVVHPEPTKNLVCVGDKHGQLGIWDALGPSFAEAGEDADTDGRVWRVQAHAKNSISCMKVDPVAGSNLYSSSYDCSLRKLDFATSISTEQFAFDDDDMLITHFDLTPNGHEAWLVDKHGGMSHCDFREGGERRRWVVQEEGRAAKLGGVSVNPLQPHLICTAGNDQHLRIWDVRHLGRITPKAAESMAPPEDRPDDALDTFPTSSIPVDGIQNYMQGAKGKGLLRAAYQHGKSCSAAYWDPTGRRILTTSYDDKLRIWTLNPQSFMLDQPLPATHFKPSKSIIHNCQTGRWLTILRATWSLNTDYMPHFTVGNMKRTLDVFAATGEKIVALWADGVTAVPAVTASHPGRIDCVVGGNTSGRIQLWTAGSD</sequence>
<dbReference type="GO" id="GO:0005634">
    <property type="term" value="C:nucleus"/>
    <property type="evidence" value="ECO:0007669"/>
    <property type="project" value="TreeGrafter"/>
</dbReference>
<evidence type="ECO:0000256" key="9">
    <source>
        <dbReference type="SAM" id="MobiDB-lite"/>
    </source>
</evidence>
<evidence type="ECO:0000256" key="1">
    <source>
        <dbReference type="ARBA" id="ARBA00005434"/>
    </source>
</evidence>
<dbReference type="Proteomes" id="UP001222932">
    <property type="component" value="Unassembled WGS sequence"/>
</dbReference>
<dbReference type="InterPro" id="IPR015943">
    <property type="entry name" value="WD40/YVTN_repeat-like_dom_sf"/>
</dbReference>
<dbReference type="InterPro" id="IPR001680">
    <property type="entry name" value="WD40_rpt"/>
</dbReference>
<accession>A0AAD3TNY2</accession>
<dbReference type="InterPro" id="IPR036322">
    <property type="entry name" value="WD40_repeat_dom_sf"/>
</dbReference>
<proteinExistence type="inferred from homology"/>
<keyword evidence="4" id="KW-0677">Repeat</keyword>
<evidence type="ECO:0000313" key="10">
    <source>
        <dbReference type="EMBL" id="GMK53806.1"/>
    </source>
</evidence>
<dbReference type="GO" id="GO:0003677">
    <property type="term" value="F:DNA binding"/>
    <property type="evidence" value="ECO:0007669"/>
    <property type="project" value="UniProtKB-UniRule"/>
</dbReference>
<reference evidence="10" key="2">
    <citation type="submission" date="2023-06" db="EMBL/GenBank/DDBJ databases">
        <authorList>
            <person name="Kobayashi Y."/>
            <person name="Kayamori A."/>
            <person name="Aoki K."/>
            <person name="Shiwa Y."/>
            <person name="Fujita N."/>
            <person name="Sugita T."/>
            <person name="Iwasaki W."/>
            <person name="Tanaka N."/>
            <person name="Takashima M."/>
        </authorList>
    </citation>
    <scope>NUCLEOTIDE SEQUENCE</scope>
    <source>
        <strain evidence="10">HIS016</strain>
    </source>
</reference>
<evidence type="ECO:0000256" key="2">
    <source>
        <dbReference type="ARBA" id="ARBA00021132"/>
    </source>
</evidence>
<feature type="repeat" description="WD" evidence="7">
    <location>
        <begin position="428"/>
        <end position="469"/>
    </location>
</feature>
<keyword evidence="3 7" id="KW-0853">WD repeat</keyword>
<evidence type="ECO:0000256" key="6">
    <source>
        <dbReference type="ARBA" id="ARBA00023125"/>
    </source>
</evidence>